<protein>
    <recommendedName>
        <fullName evidence="9">Nephrocystin 3-like N-terminal domain-containing protein</fullName>
    </recommendedName>
</protein>
<gene>
    <name evidence="10" type="ORF">GOMPHAMPRED_002037</name>
</gene>
<reference evidence="10" key="1">
    <citation type="submission" date="2021-03" db="EMBL/GenBank/DDBJ databases">
        <authorList>
            <person name="Tagirdzhanova G."/>
        </authorList>
    </citation>
    <scope>NUCLEOTIDE SEQUENCE</scope>
</reference>
<dbReference type="Gene3D" id="1.25.40.10">
    <property type="entry name" value="Tetratricopeptide repeat domain"/>
    <property type="match status" value="1"/>
</dbReference>
<evidence type="ECO:0000256" key="3">
    <source>
        <dbReference type="ARBA" id="ARBA00004370"/>
    </source>
</evidence>
<keyword evidence="6" id="KW-0496">Mitochondrion</keyword>
<dbReference type="InterPro" id="IPR011990">
    <property type="entry name" value="TPR-like_helical_dom_sf"/>
</dbReference>
<evidence type="ECO:0000256" key="4">
    <source>
        <dbReference type="ARBA" id="ARBA00022737"/>
    </source>
</evidence>
<dbReference type="GO" id="GO:0005739">
    <property type="term" value="C:mitochondrion"/>
    <property type="evidence" value="ECO:0007669"/>
    <property type="project" value="UniProtKB-SubCell"/>
</dbReference>
<keyword evidence="7" id="KW-0472">Membrane</keyword>
<proteinExistence type="predicted"/>
<dbReference type="Pfam" id="PF24883">
    <property type="entry name" value="NPHP3_N"/>
    <property type="match status" value="1"/>
</dbReference>
<comment type="caution">
    <text evidence="10">The sequence shown here is derived from an EMBL/GenBank/DDBJ whole genome shotgun (WGS) entry which is preliminary data.</text>
</comment>
<dbReference type="InterPro" id="IPR052374">
    <property type="entry name" value="SERAC1"/>
</dbReference>
<dbReference type="GO" id="GO:0016020">
    <property type="term" value="C:membrane"/>
    <property type="evidence" value="ECO:0007669"/>
    <property type="project" value="UniProtKB-SubCell"/>
</dbReference>
<keyword evidence="4" id="KW-0677">Repeat</keyword>
<evidence type="ECO:0000256" key="7">
    <source>
        <dbReference type="ARBA" id="ARBA00023136"/>
    </source>
</evidence>
<evidence type="ECO:0000256" key="5">
    <source>
        <dbReference type="ARBA" id="ARBA00022824"/>
    </source>
</evidence>
<sequence>MRKALNSLFHKRDDDDDDKGGDNRDNHDSPKISSPQKLKTFPIGIKQVASTEDAVVDVVFVHGLTGGQEKTWTANGSSKSWPQSLLPLQLKRARVLMYGYDAYVSNWKSVVSKNRVENHAKTLLSALATFRSDTETTDRPLLFVVHSLGGLVCMNMLLASRNSADNHLQLILESTRGIAFLGTPHYGSSLARWGELLSISVGLLKQTNPDIVRTLRSDSEVLARIQSDFQTMLRWRATQPLPRIEITCFYEELPLPILGREIVPKKSAILPAFIQIGIHDNHMDMAKFAMENDASLWQYFMDTLSEKMSTEIDYLIVDGIDELTSHEQRELLNMFGELITIKSSLRILILSRDEIEISRALSKDTTRNDQLHQWGYLGSEKVKDKITKALIAKAQGNFLWVKLMVDELQFNHTEEDVNRVLETLPQDMSDLYNLVIKNLRSRLTARELNLHQAILNWICLSQERLDYGRLAAILEPLGRFTTASISISLKKLCGLLVVWEESEAEKQVQYLDSPFAVYLPASYLRLLHASLMDYLLSLSPVCHFAIKQGLGHEQIAKACLSYLKTTHQSPIFYPIGSSFPYKHHYEDSGKLVAANDSRGPLPIDADDPPIDECSDYGATKEWITGKYAMLHCVKKFWAYHTKMAVKLGVDITELVNILLSSIMLSSDIFMWYELASLSQVGEKNSLTDIKEFCNLLNPAHAVEAGLIQQAIYELLTITESKESRMGASLSGATWMLFIPDKNNQLLGTESENPVLALGSSEQTMIQRTFRANGDLVTAYEAFLRSTLLDSRTTLATELQSREATSNRRVVDVITDLIEAPDALWRLILIGRVLIDARELNLLYSILDACVIKFGSTAQMCMAKARLLLWLGDIEGSIRTYRTALDSASYRYDIRDILSTLLVTGNKPLEASQLFDKTDVVLHWCEKTWLAKRKADVLEDAGLYTIARSVYSQGRKDFPDSLYMARWNLEYDIRQHDFDTAISFLKTAQQRPDIRLWAGNKLIGIFIKAGQREDAQNEALEFVKNSGYHWKSYETLGFTR</sequence>
<dbReference type="AlphaFoldDB" id="A0A8H3F6H9"/>
<dbReference type="OrthoDB" id="427518at2759"/>
<accession>A0A8H3F6H9</accession>
<dbReference type="EMBL" id="CAJPDQ010000015">
    <property type="protein sequence ID" value="CAF9920276.1"/>
    <property type="molecule type" value="Genomic_DNA"/>
</dbReference>
<evidence type="ECO:0000313" key="11">
    <source>
        <dbReference type="Proteomes" id="UP000664169"/>
    </source>
</evidence>
<organism evidence="10 11">
    <name type="scientific">Gomphillus americanus</name>
    <dbReference type="NCBI Taxonomy" id="1940652"/>
    <lineage>
        <taxon>Eukaryota</taxon>
        <taxon>Fungi</taxon>
        <taxon>Dikarya</taxon>
        <taxon>Ascomycota</taxon>
        <taxon>Pezizomycotina</taxon>
        <taxon>Lecanoromycetes</taxon>
        <taxon>OSLEUM clade</taxon>
        <taxon>Ostropomycetidae</taxon>
        <taxon>Ostropales</taxon>
        <taxon>Graphidaceae</taxon>
        <taxon>Gomphilloideae</taxon>
        <taxon>Gomphillus</taxon>
    </lineage>
</organism>
<evidence type="ECO:0000256" key="2">
    <source>
        <dbReference type="ARBA" id="ARBA00004240"/>
    </source>
</evidence>
<name>A0A8H3F6H9_9LECA</name>
<evidence type="ECO:0000256" key="6">
    <source>
        <dbReference type="ARBA" id="ARBA00023128"/>
    </source>
</evidence>
<evidence type="ECO:0000256" key="1">
    <source>
        <dbReference type="ARBA" id="ARBA00004173"/>
    </source>
</evidence>
<dbReference type="Gene3D" id="3.40.50.1820">
    <property type="entry name" value="alpha/beta hydrolase"/>
    <property type="match status" value="1"/>
</dbReference>
<evidence type="ECO:0000313" key="10">
    <source>
        <dbReference type="EMBL" id="CAF9920276.1"/>
    </source>
</evidence>
<dbReference type="GO" id="GO:0005783">
    <property type="term" value="C:endoplasmic reticulum"/>
    <property type="evidence" value="ECO:0007669"/>
    <property type="project" value="UniProtKB-SubCell"/>
</dbReference>
<feature type="region of interest" description="Disordered" evidence="8">
    <location>
        <begin position="1"/>
        <end position="36"/>
    </location>
</feature>
<comment type="subcellular location">
    <subcellularLocation>
        <location evidence="2">Endoplasmic reticulum</location>
    </subcellularLocation>
    <subcellularLocation>
        <location evidence="3">Membrane</location>
    </subcellularLocation>
    <subcellularLocation>
        <location evidence="1">Mitochondrion</location>
    </subcellularLocation>
</comment>
<dbReference type="Proteomes" id="UP000664169">
    <property type="component" value="Unassembled WGS sequence"/>
</dbReference>
<feature type="domain" description="Nephrocystin 3-like N-terminal" evidence="9">
    <location>
        <begin position="282"/>
        <end position="352"/>
    </location>
</feature>
<dbReference type="SUPFAM" id="SSF48452">
    <property type="entry name" value="TPR-like"/>
    <property type="match status" value="1"/>
</dbReference>
<dbReference type="InterPro" id="IPR056884">
    <property type="entry name" value="NPHP3-like_N"/>
</dbReference>
<evidence type="ECO:0000259" key="9">
    <source>
        <dbReference type="Pfam" id="PF24883"/>
    </source>
</evidence>
<keyword evidence="11" id="KW-1185">Reference proteome</keyword>
<feature type="compositionally biased region" description="Basic and acidic residues" evidence="8">
    <location>
        <begin position="20"/>
        <end position="30"/>
    </location>
</feature>
<dbReference type="PANTHER" id="PTHR48182">
    <property type="entry name" value="PROTEIN SERAC1"/>
    <property type="match status" value="1"/>
</dbReference>
<dbReference type="PANTHER" id="PTHR48182:SF2">
    <property type="entry name" value="PROTEIN SERAC1"/>
    <property type="match status" value="1"/>
</dbReference>
<dbReference type="SUPFAM" id="SSF53474">
    <property type="entry name" value="alpha/beta-Hydrolases"/>
    <property type="match status" value="1"/>
</dbReference>
<keyword evidence="5" id="KW-0256">Endoplasmic reticulum</keyword>
<dbReference type="InterPro" id="IPR029058">
    <property type="entry name" value="AB_hydrolase_fold"/>
</dbReference>
<evidence type="ECO:0000256" key="8">
    <source>
        <dbReference type="SAM" id="MobiDB-lite"/>
    </source>
</evidence>